<comment type="caution">
    <text evidence="6">The sequence shown here is derived from an EMBL/GenBank/DDBJ whole genome shotgun (WGS) entry which is preliminary data.</text>
</comment>
<name>Q2CC78_OCEGH</name>
<dbReference type="OrthoDB" id="9769707at2"/>
<keyword evidence="7" id="KW-1185">Reference proteome</keyword>
<dbReference type="PANTHER" id="PTHR12815">
    <property type="entry name" value="SORTING AND ASSEMBLY MACHINERY SAMM50 PROTEIN FAMILY MEMBER"/>
    <property type="match status" value="1"/>
</dbReference>
<evidence type="ECO:0000256" key="3">
    <source>
        <dbReference type="ARBA" id="ARBA00023136"/>
    </source>
</evidence>
<dbReference type="PANTHER" id="PTHR12815:SF42">
    <property type="entry name" value="BACTERIAL SURFACE ANTIGEN (D15) DOMAIN-CONTAINING PROTEIN"/>
    <property type="match status" value="1"/>
</dbReference>
<reference evidence="6 7" key="1">
    <citation type="journal article" date="2010" name="J. Bacteriol.">
        <title>Genome sequences of Oceanicola granulosus HTCC2516(T) and Oceanicola batsensis HTCC2597(TDelta).</title>
        <authorList>
            <person name="Thrash J.C."/>
            <person name="Cho J.C."/>
            <person name="Vergin K.L."/>
            <person name="Giovannoni S.J."/>
        </authorList>
    </citation>
    <scope>NUCLEOTIDE SEQUENCE [LARGE SCALE GENOMIC DNA]</scope>
    <source>
        <strain evidence="7">ATCC BAA-861 / DSM 15982 / KCTC 12143 / HTCC2516</strain>
    </source>
</reference>
<keyword evidence="2" id="KW-1134">Transmembrane beta strand</keyword>
<dbReference type="Proteomes" id="UP000003635">
    <property type="component" value="Unassembled WGS sequence"/>
</dbReference>
<feature type="domain" description="POTRA" evidence="5">
    <location>
        <begin position="190"/>
        <end position="241"/>
    </location>
</feature>
<evidence type="ECO:0000259" key="4">
    <source>
        <dbReference type="Pfam" id="PF01103"/>
    </source>
</evidence>
<protein>
    <submittedName>
        <fullName evidence="6">Putative outer membrane protein</fullName>
    </submittedName>
</protein>
<dbReference type="STRING" id="314256.OG2516_14688"/>
<evidence type="ECO:0000313" key="6">
    <source>
        <dbReference type="EMBL" id="EAR50282.1"/>
    </source>
</evidence>
<dbReference type="InterPro" id="IPR000184">
    <property type="entry name" value="Bac_surfAg_D15"/>
</dbReference>
<dbReference type="InterPro" id="IPR010827">
    <property type="entry name" value="BamA/TamA_POTRA"/>
</dbReference>
<dbReference type="Gene3D" id="3.10.20.310">
    <property type="entry name" value="membrane protein fhac"/>
    <property type="match status" value="1"/>
</dbReference>
<comment type="subcellular location">
    <subcellularLocation>
        <location evidence="1">Membrane</location>
    </subcellularLocation>
</comment>
<evidence type="ECO:0000259" key="5">
    <source>
        <dbReference type="Pfam" id="PF07244"/>
    </source>
</evidence>
<feature type="domain" description="Bacterial surface antigen (D15)" evidence="4">
    <location>
        <begin position="290"/>
        <end position="587"/>
    </location>
</feature>
<dbReference type="InterPro" id="IPR039910">
    <property type="entry name" value="D15-like"/>
</dbReference>
<accession>Q2CC78</accession>
<dbReference type="eggNOG" id="COG0729">
    <property type="taxonomic scope" value="Bacteria"/>
</dbReference>
<gene>
    <name evidence="6" type="ORF">OG2516_14688</name>
</gene>
<dbReference type="HOGENOM" id="CLU_018618_0_1_5"/>
<dbReference type="Gene3D" id="2.40.160.50">
    <property type="entry name" value="membrane protein fhac: a member of the omp85/tpsb transporter family"/>
    <property type="match status" value="1"/>
</dbReference>
<dbReference type="Pfam" id="PF07244">
    <property type="entry name" value="POTRA"/>
    <property type="match status" value="1"/>
</dbReference>
<keyword evidence="3" id="KW-0472">Membrane</keyword>
<proteinExistence type="predicted"/>
<dbReference type="GO" id="GO:0019867">
    <property type="term" value="C:outer membrane"/>
    <property type="evidence" value="ECO:0007669"/>
    <property type="project" value="InterPro"/>
</dbReference>
<sequence>MAAALCALASPALAVRVSLDAGAASEELDDQLRDASLLITLDDEDTPTAQDFVASARADYRRLLTALYANGYYGGAVSILIDGREAASIAPLGAPASIERIRILVDPGPRFTFGRTAITPLAPGTELPEGFRPGERARSTIVRTAVGAAIEGWRQQGNAKAEVASEDITARHPAQQLDVDVGIAPGPVLTFGNLIVTGNERVRTERIVAIAGLPTGTRYDPDEIETATARLRRTGAFSAVALEEADAIGPGNTLPIEATIVEDEPRRIGFGIEVSSVEGLTLSGFWLHRNLLGGAERFRIEGEINGIATDTEEIDYELDLSFDRPATFGPDTALFANLRLERVQDPEIDLTGAEGDIGLSRIVTEDLTVTGALGFRAAEVRTDLGTNQYLLLTLPVTAELDRRDDPLDAKSGYYIDTELTPFIGLDSAESGARLFADARAYRSFGTDDRFTVAGRLQLGSVVGPEGPDAPADFLFYSGGGGTVRGQPFQSLGVEVGDATIGGTSFLGAQLEGRVRVRDRISAVGFYDYGQVGDDPYPTADDPSHAGAGIGVRYDTGIGPIRLDVATPVSGDDAFEAVQLYIGIGQAF</sequence>
<evidence type="ECO:0000313" key="7">
    <source>
        <dbReference type="Proteomes" id="UP000003635"/>
    </source>
</evidence>
<evidence type="ECO:0000256" key="1">
    <source>
        <dbReference type="ARBA" id="ARBA00004370"/>
    </source>
</evidence>
<dbReference type="Pfam" id="PF01103">
    <property type="entry name" value="Omp85"/>
    <property type="match status" value="1"/>
</dbReference>
<organism evidence="6 7">
    <name type="scientific">Oceanicola granulosus (strain ATCC BAA-861 / DSM 15982 / KCTC 12143 / HTCC2516)</name>
    <dbReference type="NCBI Taxonomy" id="314256"/>
    <lineage>
        <taxon>Bacteria</taxon>
        <taxon>Pseudomonadati</taxon>
        <taxon>Pseudomonadota</taxon>
        <taxon>Alphaproteobacteria</taxon>
        <taxon>Rhodobacterales</taxon>
        <taxon>Roseobacteraceae</taxon>
        <taxon>Oceanicola</taxon>
    </lineage>
</organism>
<dbReference type="EMBL" id="AAOT01000032">
    <property type="protein sequence ID" value="EAR50282.1"/>
    <property type="molecule type" value="Genomic_DNA"/>
</dbReference>
<dbReference type="AlphaFoldDB" id="Q2CC78"/>
<evidence type="ECO:0000256" key="2">
    <source>
        <dbReference type="ARBA" id="ARBA00022452"/>
    </source>
</evidence>
<keyword evidence="2" id="KW-0812">Transmembrane</keyword>